<name>A0A834WUR1_9FABA</name>
<accession>A0A834WUR1</accession>
<evidence type="ECO:0000313" key="1">
    <source>
        <dbReference type="EMBL" id="KAF7833075.1"/>
    </source>
</evidence>
<keyword evidence="2" id="KW-1185">Reference proteome</keyword>
<dbReference type="AlphaFoldDB" id="A0A834WUR1"/>
<organism evidence="1 2">
    <name type="scientific">Senna tora</name>
    <dbReference type="NCBI Taxonomy" id="362788"/>
    <lineage>
        <taxon>Eukaryota</taxon>
        <taxon>Viridiplantae</taxon>
        <taxon>Streptophyta</taxon>
        <taxon>Embryophyta</taxon>
        <taxon>Tracheophyta</taxon>
        <taxon>Spermatophyta</taxon>
        <taxon>Magnoliopsida</taxon>
        <taxon>eudicotyledons</taxon>
        <taxon>Gunneridae</taxon>
        <taxon>Pentapetalae</taxon>
        <taxon>rosids</taxon>
        <taxon>fabids</taxon>
        <taxon>Fabales</taxon>
        <taxon>Fabaceae</taxon>
        <taxon>Caesalpinioideae</taxon>
        <taxon>Cassia clade</taxon>
        <taxon>Senna</taxon>
    </lineage>
</organism>
<protein>
    <submittedName>
        <fullName evidence="1">Uncharacterized protein</fullName>
    </submittedName>
</protein>
<sequence length="118" mass="13218">MMCPVFDNVEEERDPFEVFLFQTSRYILSFIDGAGSDGGQPRSNICHECSEDVELKQPKSFQHTLCATNRASRVATPRCGLRVRAVTVCVSKGSELGRFADGVHERGRLTHGKDLEWV</sequence>
<comment type="caution">
    <text evidence="1">The sequence shown here is derived from an EMBL/GenBank/DDBJ whole genome shotgun (WGS) entry which is preliminary data.</text>
</comment>
<proteinExistence type="predicted"/>
<dbReference type="Proteomes" id="UP000634136">
    <property type="component" value="Unassembled WGS sequence"/>
</dbReference>
<gene>
    <name evidence="1" type="ORF">G2W53_015408</name>
</gene>
<reference evidence="1" key="1">
    <citation type="submission" date="2020-09" db="EMBL/GenBank/DDBJ databases">
        <title>Genome-Enabled Discovery of Anthraquinone Biosynthesis in Senna tora.</title>
        <authorList>
            <person name="Kang S.-H."/>
            <person name="Pandey R.P."/>
            <person name="Lee C.-M."/>
            <person name="Sim J.-S."/>
            <person name="Jeong J.-T."/>
            <person name="Choi B.-S."/>
            <person name="Jung M."/>
            <person name="Ginzburg D."/>
            <person name="Zhao K."/>
            <person name="Won S.Y."/>
            <person name="Oh T.-J."/>
            <person name="Yu Y."/>
            <person name="Kim N.-H."/>
            <person name="Lee O.R."/>
            <person name="Lee T.-H."/>
            <person name="Bashyal P."/>
            <person name="Kim T.-S."/>
            <person name="Lee W.-H."/>
            <person name="Kawkins C."/>
            <person name="Kim C.-K."/>
            <person name="Kim J.S."/>
            <person name="Ahn B.O."/>
            <person name="Rhee S.Y."/>
            <person name="Sohng J.K."/>
        </authorList>
    </citation>
    <scope>NUCLEOTIDE SEQUENCE</scope>
    <source>
        <tissue evidence="1">Leaf</tissue>
    </source>
</reference>
<evidence type="ECO:0000313" key="2">
    <source>
        <dbReference type="Proteomes" id="UP000634136"/>
    </source>
</evidence>
<dbReference type="EMBL" id="JAAIUW010000005">
    <property type="protein sequence ID" value="KAF7833075.1"/>
    <property type="molecule type" value="Genomic_DNA"/>
</dbReference>